<evidence type="ECO:0000256" key="3">
    <source>
        <dbReference type="SAM" id="MobiDB-lite"/>
    </source>
</evidence>
<comment type="caution">
    <text evidence="5">The sequence shown here is derived from an EMBL/GenBank/DDBJ whole genome shotgun (WGS) entry which is preliminary data.</text>
</comment>
<dbReference type="InterPro" id="IPR029058">
    <property type="entry name" value="AB_hydrolase_fold"/>
</dbReference>
<dbReference type="Pfam" id="PF07859">
    <property type="entry name" value="Abhydrolase_3"/>
    <property type="match status" value="1"/>
</dbReference>
<protein>
    <submittedName>
        <fullName evidence="5">Alpha/beta hydrolase</fullName>
    </submittedName>
</protein>
<feature type="region of interest" description="Disordered" evidence="3">
    <location>
        <begin position="365"/>
        <end position="390"/>
    </location>
</feature>
<dbReference type="GO" id="GO:0016787">
    <property type="term" value="F:hydrolase activity"/>
    <property type="evidence" value="ECO:0007669"/>
    <property type="project" value="UniProtKB-KW"/>
</dbReference>
<dbReference type="InterPro" id="IPR050300">
    <property type="entry name" value="GDXG_lipolytic_enzyme"/>
</dbReference>
<dbReference type="InterPro" id="IPR013094">
    <property type="entry name" value="AB_hydrolase_3"/>
</dbReference>
<name>A0ABV5TBX2_9ACTN</name>
<evidence type="ECO:0000256" key="2">
    <source>
        <dbReference type="ARBA" id="ARBA00022801"/>
    </source>
</evidence>
<evidence type="ECO:0000313" key="5">
    <source>
        <dbReference type="EMBL" id="MFB9676583.1"/>
    </source>
</evidence>
<accession>A0ABV5TBX2</accession>
<dbReference type="RefSeq" id="WP_386156736.1">
    <property type="nucleotide sequence ID" value="NZ_JBHMBS010000005.1"/>
</dbReference>
<evidence type="ECO:0000256" key="1">
    <source>
        <dbReference type="ARBA" id="ARBA00010515"/>
    </source>
</evidence>
<dbReference type="EMBL" id="JBHMBS010000005">
    <property type="protein sequence ID" value="MFB9676583.1"/>
    <property type="molecule type" value="Genomic_DNA"/>
</dbReference>
<dbReference type="PROSITE" id="PS01173">
    <property type="entry name" value="LIPASE_GDXG_HIS"/>
    <property type="match status" value="1"/>
</dbReference>
<dbReference type="SUPFAM" id="SSF53474">
    <property type="entry name" value="alpha/beta-Hydrolases"/>
    <property type="match status" value="1"/>
</dbReference>
<organism evidence="5 6">
    <name type="scientific">Streptosporangium vulgare</name>
    <dbReference type="NCBI Taxonomy" id="46190"/>
    <lineage>
        <taxon>Bacteria</taxon>
        <taxon>Bacillati</taxon>
        <taxon>Actinomycetota</taxon>
        <taxon>Actinomycetes</taxon>
        <taxon>Streptosporangiales</taxon>
        <taxon>Streptosporangiaceae</taxon>
        <taxon>Streptosporangium</taxon>
    </lineage>
</organism>
<comment type="similarity">
    <text evidence="1">Belongs to the 'GDXG' lipolytic enzyme family.</text>
</comment>
<feature type="domain" description="Alpha/beta hydrolase fold-3" evidence="4">
    <location>
        <begin position="92"/>
        <end position="291"/>
    </location>
</feature>
<dbReference type="PANTHER" id="PTHR48081">
    <property type="entry name" value="AB HYDROLASE SUPERFAMILY PROTEIN C4A8.06C"/>
    <property type="match status" value="1"/>
</dbReference>
<proteinExistence type="inferred from homology"/>
<dbReference type="Proteomes" id="UP001589610">
    <property type="component" value="Unassembled WGS sequence"/>
</dbReference>
<gene>
    <name evidence="5" type="ORF">ACFFRH_13890</name>
</gene>
<evidence type="ECO:0000259" key="4">
    <source>
        <dbReference type="Pfam" id="PF07859"/>
    </source>
</evidence>
<sequence length="390" mass="41730">MRDEINMDVSPVYPFSWQAATLNAIMRGTFKPISDLLLRNDVGFAAASRLVALAGRVPFRLPVHVRVTPDEAGACPGEWVRAGEELDEGKVLLYFHGGGYFACSPATHRPITWRLSAATRRPVLAVDYRQGPVHRPAEALEDAIAAYRCLLEGGYDPADVVFGGDSAGGHLTLATLLALRDQEMPLPAAAVCLSPWADLTGAPRRVNRLLDPMIPAGRVDWLARRWTAGLDPQDPLLSPVLGDYTGLPPLMIVTGSTEVLRDEGRRVAERARGAGVPVMYEEWPRMPHVFAILADVVPEAREVYPHIARFLAATQDLLPGRAASKRGRAPAALELPDLAVADLSGPDLSGSGLLLPDLAVPGLAETVPSPEDVAAPARRKPSARSGSAAA</sequence>
<keyword evidence="6" id="KW-1185">Reference proteome</keyword>
<reference evidence="5 6" key="1">
    <citation type="submission" date="2024-09" db="EMBL/GenBank/DDBJ databases">
        <authorList>
            <person name="Sun Q."/>
            <person name="Mori K."/>
        </authorList>
    </citation>
    <scope>NUCLEOTIDE SEQUENCE [LARGE SCALE GENOMIC DNA]</scope>
    <source>
        <strain evidence="5 6">JCM 3028</strain>
    </source>
</reference>
<dbReference type="InterPro" id="IPR002168">
    <property type="entry name" value="Lipase_GDXG_HIS_AS"/>
</dbReference>
<keyword evidence="2 5" id="KW-0378">Hydrolase</keyword>
<evidence type="ECO:0000313" key="6">
    <source>
        <dbReference type="Proteomes" id="UP001589610"/>
    </source>
</evidence>
<dbReference type="Gene3D" id="3.40.50.1820">
    <property type="entry name" value="alpha/beta hydrolase"/>
    <property type="match status" value="1"/>
</dbReference>
<dbReference type="PANTHER" id="PTHR48081:SF30">
    <property type="entry name" value="ACETYL-HYDROLASE LIPR-RELATED"/>
    <property type="match status" value="1"/>
</dbReference>